<dbReference type="Proteomes" id="UP000178953">
    <property type="component" value="Unassembled WGS sequence"/>
</dbReference>
<sequence>MSAAAESEWRKRAVCFLETSAAPELWTPDRRPHGLLRKELQRMCARCPVRVQCAATAVFNDEETGTYAGVYLPQNISANTDRRAKALDELRRIAGLPPAAEDLAYLGVSA</sequence>
<reference evidence="2 3" key="1">
    <citation type="submission" date="2016-09" db="EMBL/GenBank/DDBJ databases">
        <title>genome sequence of Mycobacterium sp. 739 SCH.</title>
        <authorList>
            <person name="Greninger A.L."/>
            <person name="Qin X."/>
            <person name="Jerome K."/>
            <person name="Vora S."/>
            <person name="Quinn K."/>
        </authorList>
    </citation>
    <scope>NUCLEOTIDE SEQUENCE [LARGE SCALE GENOMIC DNA]</scope>
    <source>
        <strain evidence="2 3">SCH</strain>
    </source>
</reference>
<dbReference type="EMBL" id="MCHX01000046">
    <property type="protein sequence ID" value="OFJ52156.1"/>
    <property type="molecule type" value="Genomic_DNA"/>
</dbReference>
<accession>A0A1E8Q161</accession>
<organism evidence="2 3">
    <name type="scientific">Mycolicibacterium grossiae</name>
    <dbReference type="NCBI Taxonomy" id="1552759"/>
    <lineage>
        <taxon>Bacteria</taxon>
        <taxon>Bacillati</taxon>
        <taxon>Actinomycetota</taxon>
        <taxon>Actinomycetes</taxon>
        <taxon>Mycobacteriales</taxon>
        <taxon>Mycobacteriaceae</taxon>
        <taxon>Mycolicibacterium</taxon>
    </lineage>
</organism>
<proteinExistence type="predicted"/>
<evidence type="ECO:0000313" key="3">
    <source>
        <dbReference type="Proteomes" id="UP000178953"/>
    </source>
</evidence>
<dbReference type="PROSITE" id="PS51674">
    <property type="entry name" value="4FE4S_WBL"/>
    <property type="match status" value="1"/>
</dbReference>
<gene>
    <name evidence="2" type="ORF">BEL07_18930</name>
</gene>
<evidence type="ECO:0000259" key="1">
    <source>
        <dbReference type="PROSITE" id="PS51674"/>
    </source>
</evidence>
<comment type="caution">
    <text evidence="2">The sequence shown here is derived from an EMBL/GenBank/DDBJ whole genome shotgun (WGS) entry which is preliminary data.</text>
</comment>
<dbReference type="RefSeq" id="WP_070354611.1">
    <property type="nucleotide sequence ID" value="NZ_MCHX01000046.1"/>
</dbReference>
<dbReference type="Pfam" id="PF02467">
    <property type="entry name" value="Whib"/>
    <property type="match status" value="1"/>
</dbReference>
<dbReference type="AlphaFoldDB" id="A0A1E8Q161"/>
<name>A0A1E8Q161_9MYCO</name>
<evidence type="ECO:0000313" key="2">
    <source>
        <dbReference type="EMBL" id="OFJ52156.1"/>
    </source>
</evidence>
<feature type="domain" description="4Fe-4S Wbl-type" evidence="1">
    <location>
        <begin position="14"/>
        <end position="77"/>
    </location>
</feature>
<protein>
    <submittedName>
        <fullName evidence="2">Transcription factor WhiB</fullName>
    </submittedName>
</protein>
<keyword evidence="3" id="KW-1185">Reference proteome</keyword>
<dbReference type="InterPro" id="IPR034768">
    <property type="entry name" value="4FE4S_WBL"/>
</dbReference>